<evidence type="ECO:0000313" key="3">
    <source>
        <dbReference type="Proteomes" id="UP000319280"/>
    </source>
</evidence>
<gene>
    <name evidence="2" type="ORF">FH966_10940</name>
</gene>
<dbReference type="EMBL" id="VJMZ01000001">
    <property type="protein sequence ID" value="TRM12157.1"/>
    <property type="molecule type" value="Genomic_DNA"/>
</dbReference>
<dbReference type="AlphaFoldDB" id="A0A549YJU2"/>
<dbReference type="InterPro" id="IPR001387">
    <property type="entry name" value="Cro/C1-type_HTH"/>
</dbReference>
<evidence type="ECO:0000259" key="1">
    <source>
        <dbReference type="PROSITE" id="PS50943"/>
    </source>
</evidence>
<protein>
    <recommendedName>
        <fullName evidence="1">HTH cro/C1-type domain-containing protein</fullName>
    </recommendedName>
</protein>
<comment type="caution">
    <text evidence="2">The sequence shown here is derived from an EMBL/GenBank/DDBJ whole genome shotgun (WGS) entry which is preliminary data.</text>
</comment>
<dbReference type="Proteomes" id="UP000319280">
    <property type="component" value="Unassembled WGS sequence"/>
</dbReference>
<dbReference type="InterPro" id="IPR010982">
    <property type="entry name" value="Lambda_DNA-bd_dom_sf"/>
</dbReference>
<accession>A0A549YJU2</accession>
<feature type="domain" description="HTH cro/C1-type" evidence="1">
    <location>
        <begin position="51"/>
        <end position="72"/>
    </location>
</feature>
<dbReference type="GO" id="GO:0003677">
    <property type="term" value="F:DNA binding"/>
    <property type="evidence" value="ECO:0007669"/>
    <property type="project" value="InterPro"/>
</dbReference>
<name>A0A549YJU2_9BACI</name>
<keyword evidence="3" id="KW-1185">Reference proteome</keyword>
<proteinExistence type="predicted"/>
<dbReference type="PROSITE" id="PS50943">
    <property type="entry name" value="HTH_CROC1"/>
    <property type="match status" value="1"/>
</dbReference>
<sequence length="76" mass="8696">MHQFGSRDSSAVLPACTLIDPDSRRKPVSHIPAKQYVTLIVRRFRQVKNKVKVARVEMELTQQQLAKKVGITLLIR</sequence>
<dbReference type="SUPFAM" id="SSF47413">
    <property type="entry name" value="lambda repressor-like DNA-binding domains"/>
    <property type="match status" value="1"/>
</dbReference>
<reference evidence="2 3" key="1">
    <citation type="submission" date="2019-07" db="EMBL/GenBank/DDBJ databases">
        <title>Genomic analysis of Lentibacillus sp. NKC851-2.</title>
        <authorList>
            <person name="Oh Y.J."/>
        </authorList>
    </citation>
    <scope>NUCLEOTIDE SEQUENCE [LARGE SCALE GENOMIC DNA]</scope>
    <source>
        <strain evidence="2 3">NKC851-2</strain>
    </source>
</reference>
<evidence type="ECO:0000313" key="2">
    <source>
        <dbReference type="EMBL" id="TRM12157.1"/>
    </source>
</evidence>
<organism evidence="2 3">
    <name type="scientific">Lentibacillus cibarius</name>
    <dbReference type="NCBI Taxonomy" id="2583219"/>
    <lineage>
        <taxon>Bacteria</taxon>
        <taxon>Bacillati</taxon>
        <taxon>Bacillota</taxon>
        <taxon>Bacilli</taxon>
        <taxon>Bacillales</taxon>
        <taxon>Bacillaceae</taxon>
        <taxon>Lentibacillus</taxon>
    </lineage>
</organism>